<dbReference type="EMBL" id="BK032723">
    <property type="protein sequence ID" value="DAF56876.1"/>
    <property type="molecule type" value="Genomic_DNA"/>
</dbReference>
<evidence type="ECO:0000313" key="1">
    <source>
        <dbReference type="EMBL" id="DAF56876.1"/>
    </source>
</evidence>
<accession>A0A8S5T0I5</accession>
<protein>
    <submittedName>
        <fullName evidence="1">Uncharacterized protein</fullName>
    </submittedName>
</protein>
<organism evidence="1">
    <name type="scientific">Siphoviridae sp. cteEJ17</name>
    <dbReference type="NCBI Taxonomy" id="2827904"/>
    <lineage>
        <taxon>Viruses</taxon>
        <taxon>Duplodnaviria</taxon>
        <taxon>Heunggongvirae</taxon>
        <taxon>Uroviricota</taxon>
        <taxon>Caudoviricetes</taxon>
    </lineage>
</organism>
<proteinExistence type="predicted"/>
<sequence>MATAKFKEGRKEATTEELAQYDYGQTLQIEGLQLPAAVQIHFSTEEVKGEARVEMGATKNNITTVEIPDIYFREDASSSNKSEYSVFAWVYLDDGESGRTAYRIHMPVKRRPKPTTYTPEEDERLKNTLEQITKIANNLDAKEKTNETNIKANATAISELQTNFARSEKVSLNEAVERYYAMRRGPDIYTVEELDASTAQACDVNRLDALTGLTCEPSTNTYRGVDQIGTLDAFRPTIVNWVLDDDGNQIITAVEGMPGFSRTGKVNLAVMNMGLYYKEERNAAGNGILRHWSMLPRVAEGYKPLKECVRPDGTVQGWMLHAKCCAAEIDGVPYVTEGYNPVRNKISHSNYAYARKQGAAYGYEVDADAVWVESLTMIKYGTRNLQKYMRGASAYYLQYKVTVASTGNKVILAKANAANLVVGSCVSVGDATGKTDYDRGNAYMHNIADSAMITAITPVDDNNSAVYLDCGSITTKVGMYVSTMHWRTGSTSKVLGYDGSPVSNTDGKNICKINEIEILNGGYSVCGNAVNIMSTSAAGVTTVTTYYTDNAKNLTTDLTKIKRQYKVAGSFPATNNAWLYIKDMVVDPVSGYMVPKSFGGGDTTYWADGYHTGENPAVGAESARELLLRGYLYCGGLDGPAFVVANNGLSSAWWSILGTLSPNAVRGEWRG</sequence>
<reference evidence="1" key="1">
    <citation type="journal article" date="2021" name="Proc. Natl. Acad. Sci. U.S.A.">
        <title>A Catalog of Tens of Thousands of Viruses from Human Metagenomes Reveals Hidden Associations with Chronic Diseases.</title>
        <authorList>
            <person name="Tisza M.J."/>
            <person name="Buck C.B."/>
        </authorList>
    </citation>
    <scope>NUCLEOTIDE SEQUENCE</scope>
    <source>
        <strain evidence="1">CteEJ17</strain>
    </source>
</reference>
<name>A0A8S5T0I5_9CAUD</name>